<evidence type="ECO:0000259" key="11">
    <source>
        <dbReference type="PROSITE" id="PS50850"/>
    </source>
</evidence>
<dbReference type="InterPro" id="IPR036259">
    <property type="entry name" value="MFS_trans_sf"/>
</dbReference>
<proteinExistence type="inferred from homology"/>
<feature type="transmembrane region" description="Helical" evidence="10">
    <location>
        <begin position="397"/>
        <end position="417"/>
    </location>
</feature>
<evidence type="ECO:0000256" key="10">
    <source>
        <dbReference type="SAM" id="Phobius"/>
    </source>
</evidence>
<dbReference type="Proteomes" id="UP000053664">
    <property type="component" value="Unassembled WGS sequence"/>
</dbReference>
<feature type="domain" description="Major facilitator superfamily (MFS) profile" evidence="11">
    <location>
        <begin position="72"/>
        <end position="576"/>
    </location>
</feature>
<organism evidence="12 13">
    <name type="scientific">Pseudozyma flocculosa PF-1</name>
    <dbReference type="NCBI Taxonomy" id="1277687"/>
    <lineage>
        <taxon>Eukaryota</taxon>
        <taxon>Fungi</taxon>
        <taxon>Dikarya</taxon>
        <taxon>Basidiomycota</taxon>
        <taxon>Ustilaginomycotina</taxon>
        <taxon>Ustilaginomycetes</taxon>
        <taxon>Ustilaginales</taxon>
        <taxon>Ustilaginaceae</taxon>
        <taxon>Pseudozyma</taxon>
    </lineage>
</organism>
<dbReference type="GO" id="GO:0005886">
    <property type="term" value="C:plasma membrane"/>
    <property type="evidence" value="ECO:0007669"/>
    <property type="project" value="UniProtKB-SubCell"/>
</dbReference>
<evidence type="ECO:0000256" key="6">
    <source>
        <dbReference type="ARBA" id="ARBA00022989"/>
    </source>
</evidence>
<dbReference type="RefSeq" id="XP_007879756.1">
    <property type="nucleotide sequence ID" value="XM_007881565.1"/>
</dbReference>
<protein>
    <recommendedName>
        <fullName evidence="11">Major facilitator superfamily (MFS) profile domain-containing protein</fullName>
    </recommendedName>
</protein>
<dbReference type="HOGENOM" id="CLU_001265_30_5_1"/>
<feature type="region of interest" description="Disordered" evidence="9">
    <location>
        <begin position="609"/>
        <end position="628"/>
    </location>
</feature>
<evidence type="ECO:0000313" key="12">
    <source>
        <dbReference type="EMBL" id="EPQ28214.1"/>
    </source>
</evidence>
<feature type="transmembrane region" description="Helical" evidence="10">
    <location>
        <begin position="112"/>
        <end position="128"/>
    </location>
</feature>
<evidence type="ECO:0000256" key="3">
    <source>
        <dbReference type="ARBA" id="ARBA00022448"/>
    </source>
</evidence>
<evidence type="ECO:0000256" key="4">
    <source>
        <dbReference type="ARBA" id="ARBA00022475"/>
    </source>
</evidence>
<dbReference type="AlphaFoldDB" id="A0A061H6X1"/>
<dbReference type="OrthoDB" id="6339427at2759"/>
<feature type="compositionally biased region" description="Acidic residues" evidence="9">
    <location>
        <begin position="615"/>
        <end position="628"/>
    </location>
</feature>
<feature type="transmembrane region" description="Helical" evidence="10">
    <location>
        <begin position="72"/>
        <end position="97"/>
    </location>
</feature>
<comment type="similarity">
    <text evidence="2">Belongs to the major facilitator superfamily. Sugar transporter (TC 2.A.1.1) family.</text>
</comment>
<keyword evidence="5 10" id="KW-0812">Transmembrane</keyword>
<dbReference type="PANTHER" id="PTHR48020:SF12">
    <property type="entry name" value="PROTON MYO-INOSITOL COTRANSPORTER"/>
    <property type="match status" value="1"/>
</dbReference>
<dbReference type="GO" id="GO:0015798">
    <property type="term" value="P:myo-inositol transport"/>
    <property type="evidence" value="ECO:0007669"/>
    <property type="project" value="UniProtKB-ARBA"/>
</dbReference>
<dbReference type="PROSITE" id="PS00217">
    <property type="entry name" value="SUGAR_TRANSPORT_2"/>
    <property type="match status" value="1"/>
</dbReference>
<dbReference type="SUPFAM" id="SSF103473">
    <property type="entry name" value="MFS general substrate transporter"/>
    <property type="match status" value="1"/>
</dbReference>
<sequence length="628" mass="65875">MVGTDNDDATARDARLNRDRAGPDSRRAYSSMAASRNDLDDNDGDATEDEGLISGAGLDENHPSSASYLTRLVAVACLGGLQFGWDTGIASGMLVAIRGDLGHELSEGEQELIVSATTVGAIVGAVVAGRMSDWAGRKKVMIASAVLFLLGSLEQAASQVVRELVLGRVLVGLGVGMASMVVPTYLAEVAPTSVRGRIVGFNSVLITFGQVVAYTIDAALYNVTMGWRWMVLIGGAPAILQMVGLFYLDESPRWLVARGRIVSARRVLQRIYPTATNREVDMEIERIERSMRGTTSQVPEDPDERNGNGSGGGGGGGEDVEGRGSMTRISSVAPQILSTAAPKVKEAKGKLKLLWNEPNNRKALILACGLQFFQQMVGFNSLMYFSGRLLLMAGFTSNPNAAAIGIAVSNCIGTALGMRFVDRIGRRKLLLWATFGTTLSLALLSFSLSMVDVGPTSGTPSATVAASTETAAEGAAGAGAGAWAYLSLIFMIVFTLNYAVGLGILPWLIQSEVFAGPVRGIGAGLASATNWTSNLVISSTFLHLVKAITPAGSFALYALVAAASWYFTWTRLPDMKGVSLSDVQHSFGPSSSSGSGAAGGTATGAAAAYQAVATTEEDDEDDVDGRRR</sequence>
<dbReference type="eggNOG" id="KOG0254">
    <property type="taxonomic scope" value="Eukaryota"/>
</dbReference>
<feature type="compositionally biased region" description="Basic and acidic residues" evidence="9">
    <location>
        <begin position="9"/>
        <end position="27"/>
    </location>
</feature>
<feature type="region of interest" description="Disordered" evidence="9">
    <location>
        <begin position="1"/>
        <end position="58"/>
    </location>
</feature>
<dbReference type="InterPro" id="IPR005829">
    <property type="entry name" value="Sugar_transporter_CS"/>
</dbReference>
<dbReference type="Gene3D" id="1.20.1250.20">
    <property type="entry name" value="MFS general substrate transporter like domains"/>
    <property type="match status" value="2"/>
</dbReference>
<feature type="transmembrane region" description="Helical" evidence="10">
    <location>
        <begin position="169"/>
        <end position="187"/>
    </location>
</feature>
<dbReference type="Pfam" id="PF00083">
    <property type="entry name" value="Sugar_tr"/>
    <property type="match status" value="2"/>
</dbReference>
<evidence type="ECO:0000256" key="7">
    <source>
        <dbReference type="ARBA" id="ARBA00023136"/>
    </source>
</evidence>
<evidence type="ECO:0000313" key="13">
    <source>
        <dbReference type="Proteomes" id="UP000053664"/>
    </source>
</evidence>
<feature type="transmembrane region" description="Helical" evidence="10">
    <location>
        <begin position="140"/>
        <end position="157"/>
    </location>
</feature>
<dbReference type="InterPro" id="IPR003663">
    <property type="entry name" value="Sugar/inositol_transpt"/>
</dbReference>
<dbReference type="PANTHER" id="PTHR48020">
    <property type="entry name" value="PROTON MYO-INOSITOL COTRANSPORTER"/>
    <property type="match status" value="1"/>
</dbReference>
<keyword evidence="3" id="KW-0813">Transport</keyword>
<reference evidence="12 13" key="1">
    <citation type="journal article" date="2013" name="Plant Cell">
        <title>The transition from a phytopathogenic smut ancestor to an anamorphic biocontrol agent deciphered by comparative whole-genome analysis.</title>
        <authorList>
            <person name="Lefebvre F."/>
            <person name="Joly D.L."/>
            <person name="Labbe C."/>
            <person name="Teichmann B."/>
            <person name="Linning R."/>
            <person name="Belzile F."/>
            <person name="Bakkeren G."/>
            <person name="Belanger R.R."/>
        </authorList>
    </citation>
    <scope>NUCLEOTIDE SEQUENCE [LARGE SCALE GENOMIC DNA]</scope>
    <source>
        <strain evidence="12 13">PF-1</strain>
    </source>
</reference>
<evidence type="ECO:0000256" key="8">
    <source>
        <dbReference type="ARBA" id="ARBA00049119"/>
    </source>
</evidence>
<comment type="subcellular location">
    <subcellularLocation>
        <location evidence="1">Cell membrane</location>
        <topology evidence="1">Multi-pass membrane protein</topology>
    </subcellularLocation>
</comment>
<feature type="compositionally biased region" description="Gly residues" evidence="9">
    <location>
        <begin position="308"/>
        <end position="317"/>
    </location>
</feature>
<dbReference type="InterPro" id="IPR020846">
    <property type="entry name" value="MFS_dom"/>
</dbReference>
<keyword evidence="7 10" id="KW-0472">Membrane</keyword>
<feature type="transmembrane region" description="Helical" evidence="10">
    <location>
        <begin position="199"/>
        <end position="221"/>
    </location>
</feature>
<feature type="transmembrane region" description="Helical" evidence="10">
    <location>
        <begin position="429"/>
        <end position="451"/>
    </location>
</feature>
<dbReference type="InterPro" id="IPR005828">
    <property type="entry name" value="MFS_sugar_transport-like"/>
</dbReference>
<feature type="transmembrane region" description="Helical" evidence="10">
    <location>
        <begin position="547"/>
        <end position="567"/>
    </location>
</feature>
<name>A0A061H6X1_9BASI</name>
<feature type="region of interest" description="Disordered" evidence="9">
    <location>
        <begin position="290"/>
        <end position="324"/>
    </location>
</feature>
<accession>A0A061H6X1</accession>
<comment type="catalytic activity">
    <reaction evidence="8">
        <text>myo-inositol(out) + H(+)(out) = myo-inositol(in) + H(+)(in)</text>
        <dbReference type="Rhea" id="RHEA:60364"/>
        <dbReference type="ChEBI" id="CHEBI:15378"/>
        <dbReference type="ChEBI" id="CHEBI:17268"/>
    </reaction>
</comment>
<dbReference type="EMBL" id="KE361635">
    <property type="protein sequence ID" value="EPQ28214.1"/>
    <property type="molecule type" value="Genomic_DNA"/>
</dbReference>
<evidence type="ECO:0000256" key="9">
    <source>
        <dbReference type="SAM" id="MobiDB-lite"/>
    </source>
</evidence>
<dbReference type="PROSITE" id="PS00216">
    <property type="entry name" value="SUGAR_TRANSPORT_1"/>
    <property type="match status" value="2"/>
</dbReference>
<feature type="transmembrane region" description="Helical" evidence="10">
    <location>
        <begin position="363"/>
        <end position="385"/>
    </location>
</feature>
<dbReference type="GO" id="GO:0015791">
    <property type="term" value="P:polyol transmembrane transport"/>
    <property type="evidence" value="ECO:0007669"/>
    <property type="project" value="UniProtKB-ARBA"/>
</dbReference>
<dbReference type="GeneID" id="19318148"/>
<dbReference type="KEGG" id="pfp:PFL1_04041"/>
<keyword evidence="4" id="KW-1003">Cell membrane</keyword>
<gene>
    <name evidence="12" type="ORF">PFL1_04041</name>
</gene>
<dbReference type="PRINTS" id="PR00171">
    <property type="entry name" value="SUGRTRNSPORT"/>
</dbReference>
<evidence type="ECO:0000256" key="1">
    <source>
        <dbReference type="ARBA" id="ARBA00004651"/>
    </source>
</evidence>
<dbReference type="InterPro" id="IPR050814">
    <property type="entry name" value="Myo-inositol_Transporter"/>
</dbReference>
<evidence type="ECO:0000256" key="2">
    <source>
        <dbReference type="ARBA" id="ARBA00010992"/>
    </source>
</evidence>
<feature type="transmembrane region" description="Helical" evidence="10">
    <location>
        <begin position="483"/>
        <end position="509"/>
    </location>
</feature>
<evidence type="ECO:0000256" key="5">
    <source>
        <dbReference type="ARBA" id="ARBA00022692"/>
    </source>
</evidence>
<feature type="transmembrane region" description="Helical" evidence="10">
    <location>
        <begin position="227"/>
        <end position="248"/>
    </location>
</feature>
<feature type="transmembrane region" description="Helical" evidence="10">
    <location>
        <begin position="521"/>
        <end position="541"/>
    </location>
</feature>
<dbReference type="GO" id="GO:0022857">
    <property type="term" value="F:transmembrane transporter activity"/>
    <property type="evidence" value="ECO:0007669"/>
    <property type="project" value="InterPro"/>
</dbReference>
<keyword evidence="6 10" id="KW-1133">Transmembrane helix</keyword>
<dbReference type="PROSITE" id="PS50850">
    <property type="entry name" value="MFS"/>
    <property type="match status" value="1"/>
</dbReference>
<feature type="compositionally biased region" description="Acidic residues" evidence="9">
    <location>
        <begin position="40"/>
        <end position="51"/>
    </location>
</feature>